<dbReference type="InterPro" id="IPR032675">
    <property type="entry name" value="LRR_dom_sf"/>
</dbReference>
<sequence>MRVIQLWVRAVLKNTHFAERAHALALSLPDKFEVSDATKLGRALGKCVNLKELRVFGESNENTGTYPNSVHWWLINNCSFRLTKFENFYFEDERMVEFWKNQTELQVLVTFTCSCLKATAVLPQVIALEAANLFDLPEGRALQRVSTRLDSNYIRRLALCTAATLTSLYLWRGRRQYMSRIGDGITTVATYLPGLVHLVIVEQREDYVPSNEKVSTTTLQLFSKLETLVLQMLNITRFVIDNGATHEMNTAAGIYGLGNEFMMGCPKLRRVAIRAEVEEQVLASVVTRSQGGEIREESRTVVDFDTSDMFWNQ</sequence>
<dbReference type="AlphaFoldDB" id="A0A8H6WT89"/>
<name>A0A8H6WT89_9AGAR</name>
<comment type="caution">
    <text evidence="1">The sequence shown here is derived from an EMBL/GenBank/DDBJ whole genome shotgun (WGS) entry which is preliminary data.</text>
</comment>
<evidence type="ECO:0000313" key="2">
    <source>
        <dbReference type="Proteomes" id="UP000623467"/>
    </source>
</evidence>
<keyword evidence="2" id="KW-1185">Reference proteome</keyword>
<proteinExistence type="predicted"/>
<reference evidence="1" key="1">
    <citation type="submission" date="2020-05" db="EMBL/GenBank/DDBJ databases">
        <title>Mycena genomes resolve the evolution of fungal bioluminescence.</title>
        <authorList>
            <person name="Tsai I.J."/>
        </authorList>
    </citation>
    <scope>NUCLEOTIDE SEQUENCE</scope>
    <source>
        <strain evidence="1">160909Yilan</strain>
    </source>
</reference>
<dbReference type="EMBL" id="JACAZH010000128">
    <property type="protein sequence ID" value="KAF7324234.1"/>
    <property type="molecule type" value="Genomic_DNA"/>
</dbReference>
<dbReference type="Gene3D" id="3.80.10.10">
    <property type="entry name" value="Ribonuclease Inhibitor"/>
    <property type="match status" value="1"/>
</dbReference>
<accession>A0A8H6WT89</accession>
<evidence type="ECO:0000313" key="1">
    <source>
        <dbReference type="EMBL" id="KAF7324234.1"/>
    </source>
</evidence>
<organism evidence="1 2">
    <name type="scientific">Mycena sanguinolenta</name>
    <dbReference type="NCBI Taxonomy" id="230812"/>
    <lineage>
        <taxon>Eukaryota</taxon>
        <taxon>Fungi</taxon>
        <taxon>Dikarya</taxon>
        <taxon>Basidiomycota</taxon>
        <taxon>Agaricomycotina</taxon>
        <taxon>Agaricomycetes</taxon>
        <taxon>Agaricomycetidae</taxon>
        <taxon>Agaricales</taxon>
        <taxon>Marasmiineae</taxon>
        <taxon>Mycenaceae</taxon>
        <taxon>Mycena</taxon>
    </lineage>
</organism>
<dbReference type="Proteomes" id="UP000623467">
    <property type="component" value="Unassembled WGS sequence"/>
</dbReference>
<gene>
    <name evidence="1" type="ORF">MSAN_02531100</name>
</gene>
<protein>
    <submittedName>
        <fullName evidence="1">Uncharacterized protein</fullName>
    </submittedName>
</protein>
<dbReference type="OrthoDB" id="3232239at2759"/>